<protein>
    <submittedName>
        <fullName evidence="1">Uncharacterized protein</fullName>
    </submittedName>
</protein>
<dbReference type="Proteomes" id="UP000007875">
    <property type="component" value="Unassembled WGS sequence"/>
</dbReference>
<reference evidence="2" key="1">
    <citation type="submission" date="2003-08" db="EMBL/GenBank/DDBJ databases">
        <authorList>
            <person name="Birren B."/>
            <person name="Nusbaum C."/>
            <person name="Abebe A."/>
            <person name="Abouelleil A."/>
            <person name="Adekoya E."/>
            <person name="Ait-zahra M."/>
            <person name="Allen N."/>
            <person name="Allen T."/>
            <person name="An P."/>
            <person name="Anderson M."/>
            <person name="Anderson S."/>
            <person name="Arachchi H."/>
            <person name="Armbruster J."/>
            <person name="Bachantsang P."/>
            <person name="Baldwin J."/>
            <person name="Barry A."/>
            <person name="Bayul T."/>
            <person name="Blitshsteyn B."/>
            <person name="Bloom T."/>
            <person name="Blye J."/>
            <person name="Boguslavskiy L."/>
            <person name="Borowsky M."/>
            <person name="Boukhgalter B."/>
            <person name="Brunache A."/>
            <person name="Butler J."/>
            <person name="Calixte N."/>
            <person name="Calvo S."/>
            <person name="Camarata J."/>
            <person name="Campo K."/>
            <person name="Chang J."/>
            <person name="Cheshatsang Y."/>
            <person name="Citroen M."/>
            <person name="Collymore A."/>
            <person name="Considine T."/>
            <person name="Cook A."/>
            <person name="Cooke P."/>
            <person name="Corum B."/>
            <person name="Cuomo C."/>
            <person name="David R."/>
            <person name="Dawoe T."/>
            <person name="Degray S."/>
            <person name="Dodge S."/>
            <person name="Dooley K."/>
            <person name="Dorje P."/>
            <person name="Dorjee K."/>
            <person name="Dorris L."/>
            <person name="Duffey N."/>
            <person name="Dupes A."/>
            <person name="Elkins T."/>
            <person name="Engels R."/>
            <person name="Erickson J."/>
            <person name="Farina A."/>
            <person name="Faro S."/>
            <person name="Ferreira P."/>
            <person name="Fischer H."/>
            <person name="Fitzgerald M."/>
            <person name="Foley K."/>
            <person name="Gage D."/>
            <person name="Galagan J."/>
            <person name="Gearin G."/>
            <person name="Gnerre S."/>
            <person name="Gnirke A."/>
            <person name="Goyette A."/>
            <person name="Graham J."/>
            <person name="Grandbois E."/>
            <person name="Gyaltsen K."/>
            <person name="Hafez N."/>
            <person name="Hagopian D."/>
            <person name="Hagos B."/>
            <person name="Hall J."/>
            <person name="Hatcher B."/>
            <person name="Heller A."/>
            <person name="Higgins H."/>
            <person name="Honan T."/>
            <person name="Horn A."/>
            <person name="Houde N."/>
            <person name="Hughes L."/>
            <person name="Hulme W."/>
            <person name="Husby E."/>
            <person name="Iliev I."/>
            <person name="Jaffe D."/>
            <person name="Jones C."/>
            <person name="Kamal M."/>
            <person name="Kamat A."/>
            <person name="Kamvysselis M."/>
            <person name="Karlsson E."/>
            <person name="Kells C."/>
            <person name="Kieu A."/>
            <person name="Kisner P."/>
            <person name="Kodira C."/>
            <person name="Kulbokas E."/>
            <person name="Labutti K."/>
            <person name="Lama D."/>
            <person name="Landers T."/>
            <person name="Leger J."/>
            <person name="Levine S."/>
            <person name="Lewis D."/>
            <person name="Lewis T."/>
            <person name="Lindblad-toh K."/>
            <person name="Liu X."/>
            <person name="Lokyitsang T."/>
            <person name="Lokyitsang Y."/>
            <person name="Lucien O."/>
            <person name="Lui A."/>
            <person name="Ma L.J."/>
            <person name="Mabbitt R."/>
            <person name="Macdonald J."/>
            <person name="Maclean C."/>
            <person name="Major J."/>
            <person name="Manning J."/>
            <person name="Marabella R."/>
            <person name="Maru K."/>
            <person name="Matthews C."/>
            <person name="Mauceli E."/>
            <person name="Mccarthy M."/>
            <person name="Mcdonough S."/>
            <person name="Mcghee T."/>
            <person name="Meldrim J."/>
            <person name="Meneus L."/>
            <person name="Mesirov J."/>
            <person name="Mihalev A."/>
            <person name="Mihova T."/>
            <person name="Mikkelsen T."/>
            <person name="Mlenga V."/>
            <person name="Moru K."/>
            <person name="Mozes J."/>
            <person name="Mulrain L."/>
            <person name="Munson G."/>
            <person name="Naylor J."/>
            <person name="Newes C."/>
            <person name="Nguyen C."/>
            <person name="Nguyen N."/>
            <person name="Nguyen T."/>
            <person name="Nicol R."/>
            <person name="Nielsen C."/>
            <person name="Nizzari M."/>
            <person name="Norbu C."/>
            <person name="Norbu N."/>
            <person name="O'donnell P."/>
            <person name="Okoawo O."/>
            <person name="O'leary S."/>
            <person name="Omotosho B."/>
            <person name="O'neill K."/>
            <person name="Osman S."/>
            <person name="Parker S."/>
            <person name="Perrin D."/>
            <person name="Phunkhang P."/>
            <person name="Piqani B."/>
            <person name="Purcell S."/>
            <person name="Rachupka T."/>
            <person name="Ramasamy U."/>
            <person name="Rameau R."/>
            <person name="Ray V."/>
            <person name="Raymond C."/>
            <person name="Retta R."/>
            <person name="Richardson S."/>
            <person name="Rise C."/>
            <person name="Rodriguez J."/>
            <person name="Rogers J."/>
            <person name="Rogov P."/>
            <person name="Rutman M."/>
            <person name="Schupbach R."/>
            <person name="Seaman C."/>
            <person name="Settipalli S."/>
            <person name="Sharpe T."/>
            <person name="Sheridan J."/>
            <person name="Sherpa N."/>
            <person name="Shi J."/>
            <person name="Smirnov S."/>
            <person name="Smith C."/>
            <person name="Sougnez C."/>
            <person name="Spencer B."/>
            <person name="Stalker J."/>
            <person name="Stange-thomann N."/>
            <person name="Stavropoulos S."/>
            <person name="Stetson K."/>
            <person name="Stone C."/>
            <person name="Stone S."/>
            <person name="Stubbs M."/>
            <person name="Talamas J."/>
            <person name="Tchuinga P."/>
            <person name="Tenzing P."/>
            <person name="Tesfaye S."/>
            <person name="Theodore J."/>
            <person name="Thoulutsang Y."/>
            <person name="Topham K."/>
            <person name="Towey S."/>
            <person name="Tsamla T."/>
            <person name="Tsomo N."/>
            <person name="Vallee D."/>
            <person name="Vassiliev H."/>
            <person name="Venkataraman V."/>
            <person name="Vinson J."/>
            <person name="Vo A."/>
            <person name="Wade C."/>
            <person name="Wang S."/>
            <person name="Wangchuk T."/>
            <person name="Wangdi T."/>
            <person name="Whittaker C."/>
            <person name="Wilkinson J."/>
            <person name="Wu Y."/>
            <person name="Wyman D."/>
            <person name="Yadav S."/>
            <person name="Yang S."/>
            <person name="Yang X."/>
            <person name="Yeager S."/>
            <person name="Yee E."/>
            <person name="Young G."/>
            <person name="Zainoun J."/>
            <person name="Zembeck L."/>
            <person name="Zimmer A."/>
            <person name="Zody M."/>
            <person name="Lander E."/>
        </authorList>
    </citation>
    <scope>NUCLEOTIDE SEQUENCE [LARGE SCALE GENOMIC DNA]</scope>
</reference>
<dbReference type="AlphaFoldDB" id="H2YBA0"/>
<sequence>MEVDNRHVSFLPNSLEHSTKVSSLTEIHFMQLPFTIRCSYCDVTIFSINKQCIVYILRC</sequence>
<keyword evidence="2" id="KW-1185">Reference proteome</keyword>
<proteinExistence type="predicted"/>
<name>H2YBA0_CIOSA</name>
<dbReference type="InParanoid" id="H2YBA0"/>
<accession>H2YBA0</accession>
<dbReference type="HOGENOM" id="CLU_2960035_0_0_1"/>
<evidence type="ECO:0000313" key="1">
    <source>
        <dbReference type="Ensembl" id="ENSCSAVP00000002598.1"/>
    </source>
</evidence>
<reference evidence="1" key="2">
    <citation type="submission" date="2025-08" db="UniProtKB">
        <authorList>
            <consortium name="Ensembl"/>
        </authorList>
    </citation>
    <scope>IDENTIFICATION</scope>
</reference>
<dbReference type="Ensembl" id="ENSCSAVT00000002639.1">
    <property type="protein sequence ID" value="ENSCSAVP00000002598.1"/>
    <property type="gene ID" value="ENSCSAVG00000001538.1"/>
</dbReference>
<evidence type="ECO:0000313" key="2">
    <source>
        <dbReference type="Proteomes" id="UP000007875"/>
    </source>
</evidence>
<organism evidence="1 2">
    <name type="scientific">Ciona savignyi</name>
    <name type="common">Pacific transparent sea squirt</name>
    <dbReference type="NCBI Taxonomy" id="51511"/>
    <lineage>
        <taxon>Eukaryota</taxon>
        <taxon>Metazoa</taxon>
        <taxon>Chordata</taxon>
        <taxon>Tunicata</taxon>
        <taxon>Ascidiacea</taxon>
        <taxon>Phlebobranchia</taxon>
        <taxon>Cionidae</taxon>
        <taxon>Ciona</taxon>
    </lineage>
</organism>
<reference evidence="1" key="3">
    <citation type="submission" date="2025-09" db="UniProtKB">
        <authorList>
            <consortium name="Ensembl"/>
        </authorList>
    </citation>
    <scope>IDENTIFICATION</scope>
</reference>